<evidence type="ECO:0000256" key="4">
    <source>
        <dbReference type="SAM" id="MobiDB-lite"/>
    </source>
</evidence>
<feature type="region of interest" description="Disordered" evidence="4">
    <location>
        <begin position="1"/>
        <end position="20"/>
    </location>
</feature>
<protein>
    <submittedName>
        <fullName evidence="6">Hydroxy-delta-5-steroid dehydrogenase, 3 beta- and steroid delta-isomerase</fullName>
    </submittedName>
</protein>
<proteinExistence type="inferred from homology"/>
<reference evidence="6" key="2">
    <citation type="submission" date="2025-09" db="UniProtKB">
        <authorList>
            <consortium name="Ensembl"/>
        </authorList>
    </citation>
    <scope>IDENTIFICATION</scope>
</reference>
<dbReference type="InterPro" id="IPR036291">
    <property type="entry name" value="NAD(P)-bd_dom_sf"/>
</dbReference>
<dbReference type="GeneTree" id="ENSGT00940000160236"/>
<dbReference type="Ensembl" id="ENSGMOT00000058871.1">
    <property type="protein sequence ID" value="ENSGMOP00000057127.1"/>
    <property type="gene ID" value="ENSGMOG00000013754.2"/>
</dbReference>
<feature type="domain" description="3-beta hydroxysteroid dehydrogenase/isomerase" evidence="5">
    <location>
        <begin position="27"/>
        <end position="299"/>
    </location>
</feature>
<dbReference type="PANTHER" id="PTHR43245:SF51">
    <property type="entry name" value="SHORT CHAIN DEHYDROGENASE_REDUCTASE FAMILY 42E, MEMBER 2"/>
    <property type="match status" value="1"/>
</dbReference>
<keyword evidence="7" id="KW-1185">Reference proteome</keyword>
<evidence type="ECO:0000256" key="3">
    <source>
        <dbReference type="RuleBase" id="RU004475"/>
    </source>
</evidence>
<dbReference type="Gene3D" id="3.40.50.720">
    <property type="entry name" value="NAD(P)-binding Rossmann-like Domain"/>
    <property type="match status" value="1"/>
</dbReference>
<accession>A0A8C5C6D6</accession>
<dbReference type="SUPFAM" id="SSF51735">
    <property type="entry name" value="NAD(P)-binding Rossmann-fold domains"/>
    <property type="match status" value="1"/>
</dbReference>
<dbReference type="PANTHER" id="PTHR43245">
    <property type="entry name" value="BIFUNCTIONAL POLYMYXIN RESISTANCE PROTEIN ARNA"/>
    <property type="match status" value="1"/>
</dbReference>
<name>A0A8C5C6D6_GADMO</name>
<dbReference type="Proteomes" id="UP000694546">
    <property type="component" value="Chromosome 2"/>
</dbReference>
<evidence type="ECO:0000313" key="6">
    <source>
        <dbReference type="Ensembl" id="ENSGMOP00000057127.1"/>
    </source>
</evidence>
<evidence type="ECO:0000259" key="5">
    <source>
        <dbReference type="Pfam" id="PF01073"/>
    </source>
</evidence>
<dbReference type="AlphaFoldDB" id="A0A8C5C6D6"/>
<sequence>HSEREKPGDTPPPPVTTMSDGRSLVYLVTGGCGFLGRHLLGVTLEKEKRVCEIRLFDKVVDPRLTEQSTDGVQVTVLQGDITDYLSVREAVRGADVVFHSASLVDVWHKVSPAVIHAVNVTGTENVIQACVELGVQYLVYTSSMEVVGPNVKGDPFIRGNEETPYNIAHAMPYPRSKAEAERIVVRANGTEVSGGKTLHTCSLRPTGIYGEEHQLMKDFYDKSVQAGGRLILGVPKNTEHGRVYAGNVAWMHLLAARGLMEEPQTVGGQAYFCYDDSPYKSYEDFNLQFLSAFGFSQVHIPLVALWFLAVLNDVLRWVLRPVWQWAPLLNRYTLAVACTSFTVSSDKARRHFRYTPLFSWEECRARTQAWVDTFPGLGAKKDS</sequence>
<dbReference type="GO" id="GO:0016616">
    <property type="term" value="F:oxidoreductase activity, acting on the CH-OH group of donors, NAD or NADP as acceptor"/>
    <property type="evidence" value="ECO:0007669"/>
    <property type="project" value="InterPro"/>
</dbReference>
<dbReference type="OMA" id="GDHFKRG"/>
<dbReference type="Pfam" id="PF01073">
    <property type="entry name" value="3Beta_HSD"/>
    <property type="match status" value="1"/>
</dbReference>
<dbReference type="GO" id="GO:0006694">
    <property type="term" value="P:steroid biosynthetic process"/>
    <property type="evidence" value="ECO:0007669"/>
    <property type="project" value="InterPro"/>
</dbReference>
<gene>
    <name evidence="6" type="primary">hsd3b7</name>
</gene>
<evidence type="ECO:0000313" key="7">
    <source>
        <dbReference type="Proteomes" id="UP000694546"/>
    </source>
</evidence>
<evidence type="ECO:0000256" key="2">
    <source>
        <dbReference type="ARBA" id="ARBA00023002"/>
    </source>
</evidence>
<keyword evidence="2 3" id="KW-0560">Oxidoreductase</keyword>
<dbReference type="FunFam" id="3.40.50.720:FF:000495">
    <property type="entry name" value="3 hydroxysteroid dehydrogenase, putative"/>
    <property type="match status" value="1"/>
</dbReference>
<comment type="similarity">
    <text evidence="1 3">Belongs to the 3-beta-HSD family.</text>
</comment>
<organism evidence="6 7">
    <name type="scientific">Gadus morhua</name>
    <name type="common">Atlantic cod</name>
    <dbReference type="NCBI Taxonomy" id="8049"/>
    <lineage>
        <taxon>Eukaryota</taxon>
        <taxon>Metazoa</taxon>
        <taxon>Chordata</taxon>
        <taxon>Craniata</taxon>
        <taxon>Vertebrata</taxon>
        <taxon>Euteleostomi</taxon>
        <taxon>Actinopterygii</taxon>
        <taxon>Neopterygii</taxon>
        <taxon>Teleostei</taxon>
        <taxon>Neoteleostei</taxon>
        <taxon>Acanthomorphata</taxon>
        <taxon>Zeiogadaria</taxon>
        <taxon>Gadariae</taxon>
        <taxon>Gadiformes</taxon>
        <taxon>Gadoidei</taxon>
        <taxon>Gadidae</taxon>
        <taxon>Gadus</taxon>
    </lineage>
</organism>
<evidence type="ECO:0000256" key="1">
    <source>
        <dbReference type="ARBA" id="ARBA00009219"/>
    </source>
</evidence>
<dbReference type="InterPro" id="IPR050177">
    <property type="entry name" value="Lipid_A_modif_metabolic_enz"/>
</dbReference>
<reference evidence="6" key="1">
    <citation type="submission" date="2025-08" db="UniProtKB">
        <authorList>
            <consortium name="Ensembl"/>
        </authorList>
    </citation>
    <scope>IDENTIFICATION</scope>
</reference>
<dbReference type="InterPro" id="IPR002225">
    <property type="entry name" value="3Beta_OHSteriod_DH/Estase"/>
</dbReference>